<dbReference type="RefSeq" id="WP_072625358.1">
    <property type="nucleotide sequence ID" value="NZ_CP013290.1"/>
</dbReference>
<feature type="compositionally biased region" description="Basic and acidic residues" evidence="1">
    <location>
        <begin position="35"/>
        <end position="45"/>
    </location>
</feature>
<evidence type="ECO:0000313" key="3">
    <source>
        <dbReference type="Proteomes" id="UP000182938"/>
    </source>
</evidence>
<sequence>MWWLVGGLAAVIAGLVAVIARRGGSMTPPQTDGEDPVKANRERFDGAGTGGGSIGGGFGVG</sequence>
<organism evidence="2 3">
    <name type="scientific">Janibacter indicus</name>
    <dbReference type="NCBI Taxonomy" id="857417"/>
    <lineage>
        <taxon>Bacteria</taxon>
        <taxon>Bacillati</taxon>
        <taxon>Actinomycetota</taxon>
        <taxon>Actinomycetes</taxon>
        <taxon>Micrococcales</taxon>
        <taxon>Intrasporangiaceae</taxon>
        <taxon>Janibacter</taxon>
    </lineage>
</organism>
<feature type="region of interest" description="Disordered" evidence="1">
    <location>
        <begin position="23"/>
        <end position="61"/>
    </location>
</feature>
<reference evidence="2 3" key="1">
    <citation type="submission" date="2015-11" db="EMBL/GenBank/DDBJ databases">
        <authorList>
            <person name="Zhang Y."/>
            <person name="Guo Z."/>
        </authorList>
    </citation>
    <scope>NUCLEOTIDE SEQUENCE [LARGE SCALE GENOMIC DNA]</scope>
    <source>
        <strain evidence="2 3">YFY001</strain>
    </source>
</reference>
<name>A0A1L3MJ48_9MICO</name>
<evidence type="ECO:0000256" key="1">
    <source>
        <dbReference type="SAM" id="MobiDB-lite"/>
    </source>
</evidence>
<keyword evidence="3" id="KW-1185">Reference proteome</keyword>
<feature type="compositionally biased region" description="Gly residues" evidence="1">
    <location>
        <begin position="47"/>
        <end position="61"/>
    </location>
</feature>
<gene>
    <name evidence="2" type="ORF">ASJ30_12260</name>
</gene>
<dbReference type="AlphaFoldDB" id="A0A1L3MJ48"/>
<accession>A0A1L3MJ48</accession>
<dbReference type="KEGG" id="jte:ASJ30_12260"/>
<protein>
    <submittedName>
        <fullName evidence="2">Uncharacterized protein</fullName>
    </submittedName>
</protein>
<evidence type="ECO:0000313" key="2">
    <source>
        <dbReference type="EMBL" id="APH02204.1"/>
    </source>
</evidence>
<dbReference type="Proteomes" id="UP000182938">
    <property type="component" value="Chromosome"/>
</dbReference>
<proteinExistence type="predicted"/>
<dbReference type="EMBL" id="CP013290">
    <property type="protein sequence ID" value="APH02204.1"/>
    <property type="molecule type" value="Genomic_DNA"/>
</dbReference>